<keyword evidence="2" id="KW-1185">Reference proteome</keyword>
<dbReference type="AlphaFoldDB" id="A0A090KUW6"/>
<evidence type="ECO:0000313" key="4">
    <source>
        <dbReference type="WormBase" id="SRAE_X000140100"/>
    </source>
</evidence>
<reference evidence="1" key="1">
    <citation type="submission" date="2014-09" db="EMBL/GenBank/DDBJ databases">
        <authorList>
            <person name="Aslett A.Martin."/>
        </authorList>
    </citation>
    <scope>NUCLEOTIDE SEQUENCE</scope>
    <source>
        <strain evidence="1">ED321 Heterogonic</strain>
    </source>
</reference>
<dbReference type="GeneID" id="36384463"/>
<reference evidence="2" key="2">
    <citation type="submission" date="2014-09" db="EMBL/GenBank/DDBJ databases">
        <authorList>
            <person name="Martin A.A."/>
        </authorList>
    </citation>
    <scope>NUCLEOTIDE SEQUENCE</scope>
    <source>
        <strain evidence="2">ED321</strain>
    </source>
</reference>
<evidence type="ECO:0000313" key="1">
    <source>
        <dbReference type="EMBL" id="CEF59655.1"/>
    </source>
</evidence>
<accession>A0A090KUW6</accession>
<evidence type="ECO:0000313" key="3">
    <source>
        <dbReference type="WBParaSite" id="SRAE_X000140100.1"/>
    </source>
</evidence>
<dbReference type="CTD" id="36384463"/>
<dbReference type="WBParaSite" id="SRAE_X000140100.1">
    <property type="protein sequence ID" value="SRAE_X000140100.1"/>
    <property type="gene ID" value="WBGene00266969"/>
</dbReference>
<reference evidence="3" key="3">
    <citation type="submission" date="2020-12" db="UniProtKB">
        <authorList>
            <consortium name="WormBaseParasite"/>
        </authorList>
    </citation>
    <scope>IDENTIFICATION</scope>
</reference>
<protein>
    <submittedName>
        <fullName evidence="1 3">Uncharacterized protein</fullName>
    </submittedName>
</protein>
<proteinExistence type="predicted"/>
<dbReference type="RefSeq" id="XP_024498866.1">
    <property type="nucleotide sequence ID" value="XM_024648530.1"/>
</dbReference>
<dbReference type="WormBase" id="SRAE_X000140100">
    <property type="protein sequence ID" value="SRP01092"/>
    <property type="gene ID" value="WBGene00266969"/>
</dbReference>
<name>A0A090KUW6_STRRB</name>
<organism evidence="1">
    <name type="scientific">Strongyloides ratti</name>
    <name type="common">Parasitic roundworm</name>
    <dbReference type="NCBI Taxonomy" id="34506"/>
    <lineage>
        <taxon>Eukaryota</taxon>
        <taxon>Metazoa</taxon>
        <taxon>Ecdysozoa</taxon>
        <taxon>Nematoda</taxon>
        <taxon>Chromadorea</taxon>
        <taxon>Rhabditida</taxon>
        <taxon>Tylenchina</taxon>
        <taxon>Panagrolaimomorpha</taxon>
        <taxon>Strongyloidoidea</taxon>
        <taxon>Strongyloididae</taxon>
        <taxon>Strongyloides</taxon>
    </lineage>
</organism>
<sequence>MVSIDCQKRNNKLHSLQKIETFAKVNDLFGAHNKVDWLMQRGEGNFDIDWSKETPENLKKLFVCENHVKELLTDYDKRSYGHVKKESVFRCTIPINTFNPHKFDKGRRVTKRMNSNMCKKILKLHKILLHPGHYICDGHWKMFEEMEEEAMNISLNFSVMPSQLDISFNLTTLTTSDDVEIENAVKIIALRLELKGTLNSGKFSKQEMPYRTYIYTQSKYLFSGAYDSKKRKHVERYDKKSINDFVSFISTPLITTMVPWKEMKLIGKNQTKEKIALPIRDVSDTAIIKMYLQYCSEIKKETVPSESTMRKVLSACTTIRNKAKVCVDYFYGNLMDSLKMFDIYLDELIKNDVLAKNLKKNWINRIDFAISYLKSDYKINVKEQFCVADHCFSHALNRSTLKNYCSHNHDFKYNASFGLRFFIISFFVFSQATPHKICVLYKLKFFSRLIS</sequence>
<dbReference type="OrthoDB" id="5988132at2759"/>
<evidence type="ECO:0000313" key="2">
    <source>
        <dbReference type="Proteomes" id="UP000035682"/>
    </source>
</evidence>
<dbReference type="Proteomes" id="UP000035682">
    <property type="component" value="Unplaced"/>
</dbReference>
<gene>
    <name evidence="1 3 4" type="ORF">SRAE_X000140100</name>
</gene>
<dbReference type="EMBL" id="LN609396">
    <property type="protein sequence ID" value="CEF59655.1"/>
    <property type="molecule type" value="Genomic_DNA"/>
</dbReference>